<proteinExistence type="predicted"/>
<dbReference type="HOGENOM" id="CLU_132867_0_0_1"/>
<dbReference type="PANTHER" id="PTHR35495:SF7">
    <property type="entry name" value="OS02G0164400 PROTEIN"/>
    <property type="match status" value="1"/>
</dbReference>
<name>A0A0E0JVX1_ORYPU</name>
<dbReference type="OMA" id="LRRRMCA"/>
<keyword evidence="2" id="KW-1185">Reference proteome</keyword>
<dbReference type="EnsemblPlants" id="OPUNC02G04070.1">
    <property type="protein sequence ID" value="OPUNC02G04070.1"/>
    <property type="gene ID" value="OPUNC02G04070"/>
</dbReference>
<dbReference type="Proteomes" id="UP000026962">
    <property type="component" value="Chromosome 2"/>
</dbReference>
<reference evidence="1" key="2">
    <citation type="submission" date="2018-05" db="EMBL/GenBank/DDBJ databases">
        <title>OpunRS2 (Oryza punctata Reference Sequence Version 2).</title>
        <authorList>
            <person name="Zhang J."/>
            <person name="Kudrna D."/>
            <person name="Lee S."/>
            <person name="Talag J."/>
            <person name="Welchert J."/>
            <person name="Wing R.A."/>
        </authorList>
    </citation>
    <scope>NUCLEOTIDE SEQUENCE [LARGE SCALE GENOMIC DNA]</scope>
</reference>
<protein>
    <submittedName>
        <fullName evidence="1">Uncharacterized protein</fullName>
    </submittedName>
</protein>
<accession>A0A0E0JVX1</accession>
<organism evidence="1">
    <name type="scientific">Oryza punctata</name>
    <name type="common">Red rice</name>
    <dbReference type="NCBI Taxonomy" id="4537"/>
    <lineage>
        <taxon>Eukaryota</taxon>
        <taxon>Viridiplantae</taxon>
        <taxon>Streptophyta</taxon>
        <taxon>Embryophyta</taxon>
        <taxon>Tracheophyta</taxon>
        <taxon>Spermatophyta</taxon>
        <taxon>Magnoliopsida</taxon>
        <taxon>Liliopsida</taxon>
        <taxon>Poales</taxon>
        <taxon>Poaceae</taxon>
        <taxon>BOP clade</taxon>
        <taxon>Oryzoideae</taxon>
        <taxon>Oryzeae</taxon>
        <taxon>Oryzinae</taxon>
        <taxon>Oryza</taxon>
    </lineage>
</organism>
<reference evidence="1" key="1">
    <citation type="submission" date="2015-04" db="UniProtKB">
        <authorList>
            <consortium name="EnsemblPlants"/>
        </authorList>
    </citation>
    <scope>IDENTIFICATION</scope>
</reference>
<evidence type="ECO:0000313" key="1">
    <source>
        <dbReference type="EnsemblPlants" id="OPUNC02G04070.1"/>
    </source>
</evidence>
<dbReference type="AlphaFoldDB" id="A0A0E0JVX1"/>
<dbReference type="Gramene" id="OPUNC02G04070.1">
    <property type="protein sequence ID" value="OPUNC02G04070.1"/>
    <property type="gene ID" value="OPUNC02G04070"/>
</dbReference>
<evidence type="ECO:0000313" key="2">
    <source>
        <dbReference type="Proteomes" id="UP000026962"/>
    </source>
</evidence>
<sequence length="130" mass="13871">MERRLHRAAPREEERLHRFLRPGALARLRDSRIVARSLRSAAAAAATRLLPTSLPPPPPTSLVAEQHGGAPHFVVPARGLGGVGRYPLRRRMCAARSVVFLPPPSPAAGDAFLAAFPPVAADLVPARALS</sequence>
<dbReference type="PANTHER" id="PTHR35495">
    <property type="entry name" value="OS06G0679600 PROTEIN"/>
    <property type="match status" value="1"/>
</dbReference>
<dbReference type="eggNOG" id="ENOG502R3Q1">
    <property type="taxonomic scope" value="Eukaryota"/>
</dbReference>